<name>A0AAV4C134_9GAST</name>
<dbReference type="EMBL" id="BLXT01005746">
    <property type="protein sequence ID" value="GFO25302.1"/>
    <property type="molecule type" value="Genomic_DNA"/>
</dbReference>
<evidence type="ECO:0000313" key="1">
    <source>
        <dbReference type="EMBL" id="GFO25302.1"/>
    </source>
</evidence>
<dbReference type="AlphaFoldDB" id="A0AAV4C134"/>
<organism evidence="1 2">
    <name type="scientific">Plakobranchus ocellatus</name>
    <dbReference type="NCBI Taxonomy" id="259542"/>
    <lineage>
        <taxon>Eukaryota</taxon>
        <taxon>Metazoa</taxon>
        <taxon>Spiralia</taxon>
        <taxon>Lophotrochozoa</taxon>
        <taxon>Mollusca</taxon>
        <taxon>Gastropoda</taxon>
        <taxon>Heterobranchia</taxon>
        <taxon>Euthyneura</taxon>
        <taxon>Panpulmonata</taxon>
        <taxon>Sacoglossa</taxon>
        <taxon>Placobranchoidea</taxon>
        <taxon>Plakobranchidae</taxon>
        <taxon>Plakobranchus</taxon>
    </lineage>
</organism>
<sequence>MEGLRARLHGENHYGLPRRCKKGEEEGERQDYLRRGDHSVKLLCFHAQPSLVWPSRHDPLYSGKTISGVANTPSRSSVFRQDDLSWCGDHAVKILCFHARPSLMWRSRCQILCFHARPSLVWRSRRHDPLFSCTTISGETITPSRSSVFMHDHRTTISGVAIRRQDPLFSCTTISGVAIHHQDPLFSCTTIFGETITPSRSSVFMHDHLWCGDTPSRSSVFMHDHLWCGDTPSRSSVFMQDYICRFNTFVKHYKVKWIPRLVQTSGNQE</sequence>
<accession>A0AAV4C134</accession>
<protein>
    <submittedName>
        <fullName evidence="1">Uncharacterized protein</fullName>
    </submittedName>
</protein>
<evidence type="ECO:0000313" key="2">
    <source>
        <dbReference type="Proteomes" id="UP000735302"/>
    </source>
</evidence>
<keyword evidence="2" id="KW-1185">Reference proteome</keyword>
<reference evidence="1 2" key="1">
    <citation type="journal article" date="2021" name="Elife">
        <title>Chloroplast acquisition without the gene transfer in kleptoplastic sea slugs, Plakobranchus ocellatus.</title>
        <authorList>
            <person name="Maeda T."/>
            <person name="Takahashi S."/>
            <person name="Yoshida T."/>
            <person name="Shimamura S."/>
            <person name="Takaki Y."/>
            <person name="Nagai Y."/>
            <person name="Toyoda A."/>
            <person name="Suzuki Y."/>
            <person name="Arimoto A."/>
            <person name="Ishii H."/>
            <person name="Satoh N."/>
            <person name="Nishiyama T."/>
            <person name="Hasebe M."/>
            <person name="Maruyama T."/>
            <person name="Minagawa J."/>
            <person name="Obokata J."/>
            <person name="Shigenobu S."/>
        </authorList>
    </citation>
    <scope>NUCLEOTIDE SEQUENCE [LARGE SCALE GENOMIC DNA]</scope>
</reference>
<proteinExistence type="predicted"/>
<gene>
    <name evidence="1" type="ORF">PoB_005180700</name>
</gene>
<comment type="caution">
    <text evidence="1">The sequence shown here is derived from an EMBL/GenBank/DDBJ whole genome shotgun (WGS) entry which is preliminary data.</text>
</comment>
<dbReference type="Proteomes" id="UP000735302">
    <property type="component" value="Unassembled WGS sequence"/>
</dbReference>